<gene>
    <name evidence="2" type="ORF">KFE25_002486</name>
</gene>
<evidence type="ECO:0000313" key="2">
    <source>
        <dbReference type="EMBL" id="KAG8459079.1"/>
    </source>
</evidence>
<feature type="region of interest" description="Disordered" evidence="1">
    <location>
        <begin position="1"/>
        <end position="24"/>
    </location>
</feature>
<accession>A0A8J5XE87</accession>
<evidence type="ECO:0000256" key="1">
    <source>
        <dbReference type="SAM" id="MobiDB-lite"/>
    </source>
</evidence>
<proteinExistence type="predicted"/>
<feature type="region of interest" description="Disordered" evidence="1">
    <location>
        <begin position="617"/>
        <end position="636"/>
    </location>
</feature>
<feature type="region of interest" description="Disordered" evidence="1">
    <location>
        <begin position="1052"/>
        <end position="1074"/>
    </location>
</feature>
<organism evidence="2 3">
    <name type="scientific">Diacronema lutheri</name>
    <name type="common">Unicellular marine alga</name>
    <name type="synonym">Monochrysis lutheri</name>
    <dbReference type="NCBI Taxonomy" id="2081491"/>
    <lineage>
        <taxon>Eukaryota</taxon>
        <taxon>Haptista</taxon>
        <taxon>Haptophyta</taxon>
        <taxon>Pavlovophyceae</taxon>
        <taxon>Pavlovales</taxon>
        <taxon>Pavlovaceae</taxon>
        <taxon>Diacronema</taxon>
    </lineage>
</organism>
<dbReference type="EMBL" id="JAGTXO010000044">
    <property type="protein sequence ID" value="KAG8459079.1"/>
    <property type="molecule type" value="Genomic_DNA"/>
</dbReference>
<dbReference type="Proteomes" id="UP000751190">
    <property type="component" value="Unassembled WGS sequence"/>
</dbReference>
<evidence type="ECO:0000313" key="3">
    <source>
        <dbReference type="Proteomes" id="UP000751190"/>
    </source>
</evidence>
<protein>
    <submittedName>
        <fullName evidence="2">Uncharacterized protein</fullName>
    </submittedName>
</protein>
<feature type="region of interest" description="Disordered" evidence="1">
    <location>
        <begin position="36"/>
        <end position="59"/>
    </location>
</feature>
<feature type="compositionally biased region" description="Low complexity" evidence="1">
    <location>
        <begin position="617"/>
        <end position="633"/>
    </location>
</feature>
<dbReference type="AlphaFoldDB" id="A0A8J5XE87"/>
<comment type="caution">
    <text evidence="2">The sequence shown here is derived from an EMBL/GenBank/DDBJ whole genome shotgun (WGS) entry which is preliminary data.</text>
</comment>
<reference evidence="2" key="1">
    <citation type="submission" date="2021-05" db="EMBL/GenBank/DDBJ databases">
        <title>The genome of the haptophyte Pavlova lutheri (Diacronema luteri, Pavlovales) - a model for lipid biosynthesis in eukaryotic algae.</title>
        <authorList>
            <person name="Hulatt C.J."/>
            <person name="Posewitz M.C."/>
        </authorList>
    </citation>
    <scope>NUCLEOTIDE SEQUENCE</scope>
    <source>
        <strain evidence="2">NIVA-4/92</strain>
    </source>
</reference>
<sequence length="1087" mass="112779">MLGHLREQLGGGKKRPAVSLPSGRKSSKFARLAFTPALPAPHGSPTRGAPSTELAARGDDGCESARRAPACVAPIAPFVHLRDVVRRGDDEGERALVLLPEGVACRPFAFATDEEVSASCWLPVISPRPRAAAYSTCALPHESAELCARLFALVERHLGEFAWQFEARQPQIASVWCDEPELRVRAEPRVQPQLLLHRPLGVSLKEVRADLAADANIGMAAAGAQSRSLRTCAPPSSLSSLAFSPLATDRSDGGGGRACGTAACGAADASGSFAAAFYELEPTTAIAPLSRSFAEGGTSAFVDLSPLAAPRQLPAAGRGALPFAFCELDAAMRGARARELAGAQGIGQAAVPGCTRECDAAAPAAEQRAELCRLPWRAHLPTAAALGQFAARRLAHTSFELASLDDAQSTLGELMPQTGAPPLDLRELLPACTALPCAQPVDLPNGAPRGCLSSAAALGDARRAVDVWMVDSLYDAGDERLRTLPPPDLGQLDLRTMYELSRKQRLLRSARAPRLARSDTALLSARQRLLGFAPSERPVVVPSTPGVTSGTAWLTRAALLHSAGLAPSPVCGRAAAAAGRAEREELDKLDVAVAPCATADELTPALSVHAGSDPALSSALPAHAHSSPDAPSPVVHDGAASEVRLRLLTGAGLHLPASLRADPSRNELQFVATVGSEPAAIAPSKERNLDSCGALSFQPERAQTSGGAEAPLARAAAPLCGHLAQDDLIDNFMRLRQRQVPPLAPSDLTGEAAAAAVAANAAGAAGAAEEAGDARGMRYDAERESAQAAALVGHVQPPAARACGVPSAPPGAASGPAVRLQLCVGERARRAHSPLLVGLATRGIRWCDRAFWSPCFALSANAAAIALGSADLLDEGGEGDVLEELHVLSATFTRCWLVVDSAPGLDGEERAPPADVLLHRLSRVVIAARSLGLHAIPALHASSDQRCDVFARIVTLECECAMAAGDALGAPLPQHESAAENLLSAFLSPLAAMRVLADARLARGTELASFLALGAQERRELFPWLHPAGSAALDALASRTCVRDASSADRARAQQGGAPLLPRAEAEMPPLRSGAARATRSCEFGCP</sequence>
<keyword evidence="3" id="KW-1185">Reference proteome</keyword>
<dbReference type="OrthoDB" id="10688142at2759"/>
<name>A0A8J5XE87_DIALT</name>